<evidence type="ECO:0000313" key="1">
    <source>
        <dbReference type="EnsemblPlants" id="AET3Gv20948600.4"/>
    </source>
</evidence>
<dbReference type="EnsemblPlants" id="AET3Gv20948600.4">
    <property type="protein sequence ID" value="AET3Gv20948600.4"/>
    <property type="gene ID" value="AET3Gv20948600"/>
</dbReference>
<sequence>MCRCCCVNERRRGHLPLRLILLLRPRELAKDSCGFQYYFGIIMYKPDMEPEELFETISQALLSFVNRDCLSGWGGYVLIVKWVSAGGSALRTCQWRLLKLDFSYKYRWSLARTCRP</sequence>
<reference evidence="2" key="1">
    <citation type="journal article" date="2014" name="Science">
        <title>Ancient hybridizations among the ancestral genomes of bread wheat.</title>
        <authorList>
            <consortium name="International Wheat Genome Sequencing Consortium,"/>
            <person name="Marcussen T."/>
            <person name="Sandve S.R."/>
            <person name="Heier L."/>
            <person name="Spannagl M."/>
            <person name="Pfeifer M."/>
            <person name="Jakobsen K.S."/>
            <person name="Wulff B.B."/>
            <person name="Steuernagel B."/>
            <person name="Mayer K.F."/>
            <person name="Olsen O.A."/>
        </authorList>
    </citation>
    <scope>NUCLEOTIDE SEQUENCE [LARGE SCALE GENOMIC DNA]</scope>
    <source>
        <strain evidence="2">cv. AL8/78</strain>
    </source>
</reference>
<keyword evidence="2" id="KW-1185">Reference proteome</keyword>
<organism evidence="1 2">
    <name type="scientific">Aegilops tauschii subsp. strangulata</name>
    <name type="common">Goatgrass</name>
    <dbReference type="NCBI Taxonomy" id="200361"/>
    <lineage>
        <taxon>Eukaryota</taxon>
        <taxon>Viridiplantae</taxon>
        <taxon>Streptophyta</taxon>
        <taxon>Embryophyta</taxon>
        <taxon>Tracheophyta</taxon>
        <taxon>Spermatophyta</taxon>
        <taxon>Magnoliopsida</taxon>
        <taxon>Liliopsida</taxon>
        <taxon>Poales</taxon>
        <taxon>Poaceae</taxon>
        <taxon>BOP clade</taxon>
        <taxon>Pooideae</taxon>
        <taxon>Triticodae</taxon>
        <taxon>Triticeae</taxon>
        <taxon>Triticinae</taxon>
        <taxon>Aegilops</taxon>
    </lineage>
</organism>
<evidence type="ECO:0000313" key="2">
    <source>
        <dbReference type="Proteomes" id="UP000015105"/>
    </source>
</evidence>
<name>A0A453GBG0_AEGTS</name>
<dbReference type="Gramene" id="AET3Gv20948600.4">
    <property type="protein sequence ID" value="AET3Gv20948600.4"/>
    <property type="gene ID" value="AET3Gv20948600"/>
</dbReference>
<reference evidence="1" key="3">
    <citation type="journal article" date="2017" name="Nature">
        <title>Genome sequence of the progenitor of the wheat D genome Aegilops tauschii.</title>
        <authorList>
            <person name="Luo M.C."/>
            <person name="Gu Y.Q."/>
            <person name="Puiu D."/>
            <person name="Wang H."/>
            <person name="Twardziok S.O."/>
            <person name="Deal K.R."/>
            <person name="Huo N."/>
            <person name="Zhu T."/>
            <person name="Wang L."/>
            <person name="Wang Y."/>
            <person name="McGuire P.E."/>
            <person name="Liu S."/>
            <person name="Long H."/>
            <person name="Ramasamy R.K."/>
            <person name="Rodriguez J.C."/>
            <person name="Van S.L."/>
            <person name="Yuan L."/>
            <person name="Wang Z."/>
            <person name="Xia Z."/>
            <person name="Xiao L."/>
            <person name="Anderson O.D."/>
            <person name="Ouyang S."/>
            <person name="Liang Y."/>
            <person name="Zimin A.V."/>
            <person name="Pertea G."/>
            <person name="Qi P."/>
            <person name="Bennetzen J.L."/>
            <person name="Dai X."/>
            <person name="Dawson M.W."/>
            <person name="Muller H.G."/>
            <person name="Kugler K."/>
            <person name="Rivarola-Duarte L."/>
            <person name="Spannagl M."/>
            <person name="Mayer K.F.X."/>
            <person name="Lu F.H."/>
            <person name="Bevan M.W."/>
            <person name="Leroy P."/>
            <person name="Li P."/>
            <person name="You F.M."/>
            <person name="Sun Q."/>
            <person name="Liu Z."/>
            <person name="Lyons E."/>
            <person name="Wicker T."/>
            <person name="Salzberg S.L."/>
            <person name="Devos K.M."/>
            <person name="Dvorak J."/>
        </authorList>
    </citation>
    <scope>NUCLEOTIDE SEQUENCE [LARGE SCALE GENOMIC DNA]</scope>
    <source>
        <strain evidence="1">cv. AL8/78</strain>
    </source>
</reference>
<reference evidence="1" key="5">
    <citation type="journal article" date="2021" name="G3 (Bethesda)">
        <title>Aegilops tauschii genome assembly Aet v5.0 features greater sequence contiguity and improved annotation.</title>
        <authorList>
            <person name="Wang L."/>
            <person name="Zhu T."/>
            <person name="Rodriguez J.C."/>
            <person name="Deal K.R."/>
            <person name="Dubcovsky J."/>
            <person name="McGuire P.E."/>
            <person name="Lux T."/>
            <person name="Spannagl M."/>
            <person name="Mayer K.F.X."/>
            <person name="Baldrich P."/>
            <person name="Meyers B.C."/>
            <person name="Huo N."/>
            <person name="Gu Y.Q."/>
            <person name="Zhou H."/>
            <person name="Devos K.M."/>
            <person name="Bennetzen J.L."/>
            <person name="Unver T."/>
            <person name="Budak H."/>
            <person name="Gulick P.J."/>
            <person name="Galiba G."/>
            <person name="Kalapos B."/>
            <person name="Nelson D.R."/>
            <person name="Li P."/>
            <person name="You F.M."/>
            <person name="Luo M.C."/>
            <person name="Dvorak J."/>
        </authorList>
    </citation>
    <scope>NUCLEOTIDE SEQUENCE [LARGE SCALE GENOMIC DNA]</scope>
    <source>
        <strain evidence="1">cv. AL8/78</strain>
    </source>
</reference>
<dbReference type="Proteomes" id="UP000015105">
    <property type="component" value="Chromosome 3D"/>
</dbReference>
<reference evidence="1" key="4">
    <citation type="submission" date="2019-03" db="UniProtKB">
        <authorList>
            <consortium name="EnsemblPlants"/>
        </authorList>
    </citation>
    <scope>IDENTIFICATION</scope>
</reference>
<reference evidence="2" key="2">
    <citation type="journal article" date="2017" name="Nat. Plants">
        <title>The Aegilops tauschii genome reveals multiple impacts of transposons.</title>
        <authorList>
            <person name="Zhao G."/>
            <person name="Zou C."/>
            <person name="Li K."/>
            <person name="Wang K."/>
            <person name="Li T."/>
            <person name="Gao L."/>
            <person name="Zhang X."/>
            <person name="Wang H."/>
            <person name="Yang Z."/>
            <person name="Liu X."/>
            <person name="Jiang W."/>
            <person name="Mao L."/>
            <person name="Kong X."/>
            <person name="Jiao Y."/>
            <person name="Jia J."/>
        </authorList>
    </citation>
    <scope>NUCLEOTIDE SEQUENCE [LARGE SCALE GENOMIC DNA]</scope>
    <source>
        <strain evidence="2">cv. AL8/78</strain>
    </source>
</reference>
<dbReference type="SUPFAM" id="SSF56235">
    <property type="entry name" value="N-terminal nucleophile aminohydrolases (Ntn hydrolases)"/>
    <property type="match status" value="1"/>
</dbReference>
<proteinExistence type="predicted"/>
<protein>
    <submittedName>
        <fullName evidence="1">Uncharacterized protein</fullName>
    </submittedName>
</protein>
<dbReference type="InterPro" id="IPR029055">
    <property type="entry name" value="Ntn_hydrolases_N"/>
</dbReference>
<dbReference type="STRING" id="200361.A0A453GBG0"/>
<dbReference type="AlphaFoldDB" id="A0A453GBG0"/>
<accession>A0A453GBG0</accession>